<accession>A0A6L2NP17</accession>
<name>A0A6L2NP17_TANCI</name>
<reference evidence="2" key="1">
    <citation type="journal article" date="2019" name="Sci. Rep.">
        <title>Draft genome of Tanacetum cinerariifolium, the natural source of mosquito coil.</title>
        <authorList>
            <person name="Yamashiro T."/>
            <person name="Shiraishi A."/>
            <person name="Satake H."/>
            <person name="Nakayama K."/>
        </authorList>
    </citation>
    <scope>NUCLEOTIDE SEQUENCE</scope>
</reference>
<dbReference type="AlphaFoldDB" id="A0A6L2NP17"/>
<sequence>MGDDVDINTLTMERYLALIQDNIRQGIVKPEISNDIEFEIIGNFMRELRRKLFKGTDEEYAQEHVRRKAKEDEGGMDDGWDITIKDVERLRKILTPTIHTLPNLEIVVQPYMPRGPVRDEVKVVRGEELEYDILIQNSMMQPLTPQTVHIIPPDDDDVAPTTNPILDKHLNGFGKEFSQQGNRIRGHINSDPCELLRARPTSLEEAFSLARISEARFEDERSTTTIAKTNDLNTELPIQDLEETIRHKLNKVEAVKTSMVATSEELEQQEYQDDLNEISEEEDDALSKLLQRKTGKAYIFTRSLLFRRIIEARFEAIAHEDKATTEKEQNIKETGDTSLQSVVASLKAKGSLDANEEIKKDHTLVHDLKKQVEKLPMELQLKTTLGRL</sequence>
<comment type="caution">
    <text evidence="2">The sequence shown here is derived from an EMBL/GenBank/DDBJ whole genome shotgun (WGS) entry which is preliminary data.</text>
</comment>
<protein>
    <submittedName>
        <fullName evidence="2">Myosin heavy chain-related protein</fullName>
    </submittedName>
</protein>
<evidence type="ECO:0000313" key="2">
    <source>
        <dbReference type="EMBL" id="GEU87129.1"/>
    </source>
</evidence>
<keyword evidence="1" id="KW-0175">Coiled coil</keyword>
<evidence type="ECO:0000256" key="1">
    <source>
        <dbReference type="SAM" id="Coils"/>
    </source>
</evidence>
<organism evidence="2">
    <name type="scientific">Tanacetum cinerariifolium</name>
    <name type="common">Dalmatian daisy</name>
    <name type="synonym">Chrysanthemum cinerariifolium</name>
    <dbReference type="NCBI Taxonomy" id="118510"/>
    <lineage>
        <taxon>Eukaryota</taxon>
        <taxon>Viridiplantae</taxon>
        <taxon>Streptophyta</taxon>
        <taxon>Embryophyta</taxon>
        <taxon>Tracheophyta</taxon>
        <taxon>Spermatophyta</taxon>
        <taxon>Magnoliopsida</taxon>
        <taxon>eudicotyledons</taxon>
        <taxon>Gunneridae</taxon>
        <taxon>Pentapetalae</taxon>
        <taxon>asterids</taxon>
        <taxon>campanulids</taxon>
        <taxon>Asterales</taxon>
        <taxon>Asteraceae</taxon>
        <taxon>Asteroideae</taxon>
        <taxon>Anthemideae</taxon>
        <taxon>Anthemidinae</taxon>
        <taxon>Tanacetum</taxon>
    </lineage>
</organism>
<gene>
    <name evidence="2" type="ORF">Tci_059107</name>
</gene>
<proteinExistence type="predicted"/>
<feature type="coiled-coil region" evidence="1">
    <location>
        <begin position="238"/>
        <end position="288"/>
    </location>
</feature>
<dbReference type="EMBL" id="BKCJ010009473">
    <property type="protein sequence ID" value="GEU87129.1"/>
    <property type="molecule type" value="Genomic_DNA"/>
</dbReference>